<comment type="caution">
    <text evidence="2">The sequence shown here is derived from an EMBL/GenBank/DDBJ whole genome shotgun (WGS) entry which is preliminary data.</text>
</comment>
<reference evidence="2" key="1">
    <citation type="submission" date="2023-03" db="EMBL/GenBank/DDBJ databases">
        <title>Massive genome expansion in bonnet fungi (Mycena s.s.) driven by repeated elements and novel gene families across ecological guilds.</title>
        <authorList>
            <consortium name="Lawrence Berkeley National Laboratory"/>
            <person name="Harder C.B."/>
            <person name="Miyauchi S."/>
            <person name="Viragh M."/>
            <person name="Kuo A."/>
            <person name="Thoen E."/>
            <person name="Andreopoulos B."/>
            <person name="Lu D."/>
            <person name="Skrede I."/>
            <person name="Drula E."/>
            <person name="Henrissat B."/>
            <person name="Morin E."/>
            <person name="Kohler A."/>
            <person name="Barry K."/>
            <person name="LaButti K."/>
            <person name="Morin E."/>
            <person name="Salamov A."/>
            <person name="Lipzen A."/>
            <person name="Mereny Z."/>
            <person name="Hegedus B."/>
            <person name="Baldrian P."/>
            <person name="Stursova M."/>
            <person name="Weitz H."/>
            <person name="Taylor A."/>
            <person name="Grigoriev I.V."/>
            <person name="Nagy L.G."/>
            <person name="Martin F."/>
            <person name="Kauserud H."/>
        </authorList>
    </citation>
    <scope>NUCLEOTIDE SEQUENCE</scope>
    <source>
        <strain evidence="2">CBHHK182m</strain>
    </source>
</reference>
<feature type="region of interest" description="Disordered" evidence="1">
    <location>
        <begin position="1"/>
        <end position="23"/>
    </location>
</feature>
<evidence type="ECO:0000313" key="2">
    <source>
        <dbReference type="EMBL" id="KAJ7726108.1"/>
    </source>
</evidence>
<evidence type="ECO:0000256" key="1">
    <source>
        <dbReference type="SAM" id="MobiDB-lite"/>
    </source>
</evidence>
<protein>
    <submittedName>
        <fullName evidence="2">Uncharacterized protein</fullName>
    </submittedName>
</protein>
<dbReference type="Proteomes" id="UP001215598">
    <property type="component" value="Unassembled WGS sequence"/>
</dbReference>
<dbReference type="EMBL" id="JARKIB010000189">
    <property type="protein sequence ID" value="KAJ7726108.1"/>
    <property type="molecule type" value="Genomic_DNA"/>
</dbReference>
<evidence type="ECO:0000313" key="3">
    <source>
        <dbReference type="Proteomes" id="UP001215598"/>
    </source>
</evidence>
<sequence length="113" mass="11895">MVQPNFINPSAAVNGRQRTAHTATARDGVPLTGPVPPVKTATAFIPTRGTGVSTANAAAGAAFPPSPAKLCQAFSGSRCHRQATAFQRTHFGRIQRRTFAGPRSVLVVWLLAM</sequence>
<dbReference type="AlphaFoldDB" id="A0AAD7HQR7"/>
<accession>A0AAD7HQR7</accession>
<keyword evidence="3" id="KW-1185">Reference proteome</keyword>
<gene>
    <name evidence="2" type="ORF">B0H16DRAFT_1471537</name>
</gene>
<name>A0AAD7HQR7_9AGAR</name>
<organism evidence="2 3">
    <name type="scientific">Mycena metata</name>
    <dbReference type="NCBI Taxonomy" id="1033252"/>
    <lineage>
        <taxon>Eukaryota</taxon>
        <taxon>Fungi</taxon>
        <taxon>Dikarya</taxon>
        <taxon>Basidiomycota</taxon>
        <taxon>Agaricomycotina</taxon>
        <taxon>Agaricomycetes</taxon>
        <taxon>Agaricomycetidae</taxon>
        <taxon>Agaricales</taxon>
        <taxon>Marasmiineae</taxon>
        <taxon>Mycenaceae</taxon>
        <taxon>Mycena</taxon>
    </lineage>
</organism>
<proteinExistence type="predicted"/>